<feature type="domain" description="STAS" evidence="3">
    <location>
        <begin position="9"/>
        <end position="120"/>
    </location>
</feature>
<dbReference type="SUPFAM" id="SSF52091">
    <property type="entry name" value="SpoIIaa-like"/>
    <property type="match status" value="1"/>
</dbReference>
<evidence type="ECO:0000259" key="3">
    <source>
        <dbReference type="PROSITE" id="PS50801"/>
    </source>
</evidence>
<dbReference type="PROSITE" id="PS50801">
    <property type="entry name" value="STAS"/>
    <property type="match status" value="1"/>
</dbReference>
<evidence type="ECO:0000313" key="5">
    <source>
        <dbReference type="Proteomes" id="UP001595850"/>
    </source>
</evidence>
<dbReference type="EMBL" id="JBHSBM010000016">
    <property type="protein sequence ID" value="MFC4058937.1"/>
    <property type="molecule type" value="Genomic_DNA"/>
</dbReference>
<protein>
    <recommendedName>
        <fullName evidence="2">Anti-sigma factor antagonist</fullName>
    </recommendedName>
</protein>
<accession>A0ABV8I4A1</accession>
<gene>
    <name evidence="4" type="ORF">ACFOWE_11560</name>
</gene>
<proteinExistence type="inferred from homology"/>
<organism evidence="4 5">
    <name type="scientific">Planomonospora corallina</name>
    <dbReference type="NCBI Taxonomy" id="1806052"/>
    <lineage>
        <taxon>Bacteria</taxon>
        <taxon>Bacillati</taxon>
        <taxon>Actinomycetota</taxon>
        <taxon>Actinomycetes</taxon>
        <taxon>Streptosporangiales</taxon>
        <taxon>Streptosporangiaceae</taxon>
        <taxon>Planomonospora</taxon>
    </lineage>
</organism>
<reference evidence="5" key="1">
    <citation type="journal article" date="2019" name="Int. J. Syst. Evol. Microbiol.">
        <title>The Global Catalogue of Microorganisms (GCM) 10K type strain sequencing project: providing services to taxonomists for standard genome sequencing and annotation.</title>
        <authorList>
            <consortium name="The Broad Institute Genomics Platform"/>
            <consortium name="The Broad Institute Genome Sequencing Center for Infectious Disease"/>
            <person name="Wu L."/>
            <person name="Ma J."/>
        </authorList>
    </citation>
    <scope>NUCLEOTIDE SEQUENCE [LARGE SCALE GENOMIC DNA]</scope>
    <source>
        <strain evidence="5">TBRC 4489</strain>
    </source>
</reference>
<evidence type="ECO:0000313" key="4">
    <source>
        <dbReference type="EMBL" id="MFC4058937.1"/>
    </source>
</evidence>
<dbReference type="InterPro" id="IPR036513">
    <property type="entry name" value="STAS_dom_sf"/>
</dbReference>
<evidence type="ECO:0000256" key="1">
    <source>
        <dbReference type="ARBA" id="ARBA00009013"/>
    </source>
</evidence>
<sequence>MTSDPETVLEVQSRCLGAIRALRLVGELDAYTAPAAQRKLDEVISGGGALRLIVDRTPLTFMATMGITLMMNLRAQVAGREGRLVLVLAFHGFPRRLFEVTGLVHRFEVRETIEEAVAVLRREGPDDGTR</sequence>
<dbReference type="InterPro" id="IPR002645">
    <property type="entry name" value="STAS_dom"/>
</dbReference>
<dbReference type="InterPro" id="IPR003658">
    <property type="entry name" value="Anti-sigma_ant"/>
</dbReference>
<dbReference type="CDD" id="cd07043">
    <property type="entry name" value="STAS_anti-anti-sigma_factors"/>
    <property type="match status" value="1"/>
</dbReference>
<name>A0ABV8I4A1_9ACTN</name>
<comment type="caution">
    <text evidence="4">The sequence shown here is derived from an EMBL/GenBank/DDBJ whole genome shotgun (WGS) entry which is preliminary data.</text>
</comment>
<evidence type="ECO:0000256" key="2">
    <source>
        <dbReference type="RuleBase" id="RU003749"/>
    </source>
</evidence>
<dbReference type="PANTHER" id="PTHR33495">
    <property type="entry name" value="ANTI-SIGMA FACTOR ANTAGONIST TM_1081-RELATED-RELATED"/>
    <property type="match status" value="1"/>
</dbReference>
<dbReference type="Pfam" id="PF01740">
    <property type="entry name" value="STAS"/>
    <property type="match status" value="1"/>
</dbReference>
<comment type="similarity">
    <text evidence="1 2">Belongs to the anti-sigma-factor antagonist family.</text>
</comment>
<dbReference type="NCBIfam" id="TIGR00377">
    <property type="entry name" value="ant_ant_sig"/>
    <property type="match status" value="1"/>
</dbReference>
<dbReference type="Proteomes" id="UP001595850">
    <property type="component" value="Unassembled WGS sequence"/>
</dbReference>
<keyword evidence="5" id="KW-1185">Reference proteome</keyword>
<dbReference type="Gene3D" id="3.30.750.24">
    <property type="entry name" value="STAS domain"/>
    <property type="match status" value="1"/>
</dbReference>
<dbReference type="RefSeq" id="WP_377287261.1">
    <property type="nucleotide sequence ID" value="NZ_JBHSBM010000016.1"/>
</dbReference>